<dbReference type="EMBL" id="WFKK01000016">
    <property type="protein sequence ID" value="KAB7889213.1"/>
    <property type="molecule type" value="Genomic_DNA"/>
</dbReference>
<dbReference type="Proteomes" id="UP000472839">
    <property type="component" value="Unassembled WGS sequence"/>
</dbReference>
<sequence>MPQNIKAHLFVILASFLVGGSFIVTDKLTGTIDPISITLLRFILASLILAPFILLIKKYRVKIFSTFKRTMIMSFFYSSYFIGMFKALETTSALNTGAIYTLIPLLTGIASIFVFKQYISSKQYMVYAFGIIGTCIVVFKGNLELFLAFSLNKGDFIFLFSIILMTLYSITSKYFYKKDDELLVVVFMTLIGGCIWMAISLIVFDVPLEWEKLNTTNLLNIGYLTIFTTLFTVFLYQSANVVLGPKKVMAYVYLNPAFVAIIAFIIDKTTMNFFTTIGILISAIATIILLKSK</sequence>
<dbReference type="Proteomes" id="UP000461010">
    <property type="component" value="Unassembled WGS sequence"/>
</dbReference>
<feature type="transmembrane region" description="Helical" evidence="6">
    <location>
        <begin position="216"/>
        <end position="236"/>
    </location>
</feature>
<evidence type="ECO:0000256" key="2">
    <source>
        <dbReference type="ARBA" id="ARBA00007362"/>
    </source>
</evidence>
<evidence type="ECO:0000313" key="9">
    <source>
        <dbReference type="EMBL" id="KAB7891586.1"/>
    </source>
</evidence>
<evidence type="ECO:0000259" key="7">
    <source>
        <dbReference type="Pfam" id="PF00892"/>
    </source>
</evidence>
<accession>A0A6L4WT06</accession>
<feature type="domain" description="EamA" evidence="7">
    <location>
        <begin position="153"/>
        <end position="290"/>
    </location>
</feature>
<comment type="similarity">
    <text evidence="2">Belongs to the EamA transporter family.</text>
</comment>
<dbReference type="Pfam" id="PF00892">
    <property type="entry name" value="EamA"/>
    <property type="match status" value="2"/>
</dbReference>
<dbReference type="InterPro" id="IPR000620">
    <property type="entry name" value="EamA_dom"/>
</dbReference>
<protein>
    <submittedName>
        <fullName evidence="8">EamA family transporter</fullName>
    </submittedName>
</protein>
<feature type="transmembrane region" description="Helical" evidence="6">
    <location>
        <begin position="182"/>
        <end position="204"/>
    </location>
</feature>
<feature type="domain" description="EamA" evidence="7">
    <location>
        <begin position="6"/>
        <end position="138"/>
    </location>
</feature>
<dbReference type="PANTHER" id="PTHR32322:SF2">
    <property type="entry name" value="EAMA DOMAIN-CONTAINING PROTEIN"/>
    <property type="match status" value="1"/>
</dbReference>
<evidence type="ECO:0000256" key="1">
    <source>
        <dbReference type="ARBA" id="ARBA00004141"/>
    </source>
</evidence>
<dbReference type="InterPro" id="IPR050638">
    <property type="entry name" value="AA-Vitamin_Transporters"/>
</dbReference>
<comment type="caution">
    <text evidence="8">The sequence shown here is derived from an EMBL/GenBank/DDBJ whole genome shotgun (WGS) entry which is preliminary data.</text>
</comment>
<organism evidence="8 11">
    <name type="scientific">Poseidonibacter ostreae</name>
    <dbReference type="NCBI Taxonomy" id="2654171"/>
    <lineage>
        <taxon>Bacteria</taxon>
        <taxon>Pseudomonadati</taxon>
        <taxon>Campylobacterota</taxon>
        <taxon>Epsilonproteobacteria</taxon>
        <taxon>Campylobacterales</taxon>
        <taxon>Arcobacteraceae</taxon>
        <taxon>Poseidonibacter</taxon>
    </lineage>
</organism>
<dbReference type="AlphaFoldDB" id="A0A6L4WT06"/>
<name>A0A6L4WT06_9BACT</name>
<evidence type="ECO:0000313" key="8">
    <source>
        <dbReference type="EMBL" id="KAB7889213.1"/>
    </source>
</evidence>
<dbReference type="InterPro" id="IPR037185">
    <property type="entry name" value="EmrE-like"/>
</dbReference>
<evidence type="ECO:0000256" key="4">
    <source>
        <dbReference type="ARBA" id="ARBA00022989"/>
    </source>
</evidence>
<evidence type="ECO:0000313" key="11">
    <source>
        <dbReference type="Proteomes" id="UP000472839"/>
    </source>
</evidence>
<dbReference type="PANTHER" id="PTHR32322">
    <property type="entry name" value="INNER MEMBRANE TRANSPORTER"/>
    <property type="match status" value="1"/>
</dbReference>
<dbReference type="EMBL" id="WFKJ01000015">
    <property type="protein sequence ID" value="KAB7891586.1"/>
    <property type="molecule type" value="Genomic_DNA"/>
</dbReference>
<feature type="transmembrane region" description="Helical" evidence="6">
    <location>
        <begin position="97"/>
        <end position="115"/>
    </location>
</feature>
<gene>
    <name evidence="9" type="ORF">GBG18_06355</name>
    <name evidence="8" type="ORF">GBG19_06885</name>
</gene>
<evidence type="ECO:0000256" key="3">
    <source>
        <dbReference type="ARBA" id="ARBA00022692"/>
    </source>
</evidence>
<dbReference type="RefSeq" id="WP_152189455.1">
    <property type="nucleotide sequence ID" value="NZ_WFKI01000006.1"/>
</dbReference>
<feature type="transmembrane region" description="Helical" evidence="6">
    <location>
        <begin position="37"/>
        <end position="55"/>
    </location>
</feature>
<feature type="transmembrane region" description="Helical" evidence="6">
    <location>
        <begin position="7"/>
        <end position="25"/>
    </location>
</feature>
<comment type="subcellular location">
    <subcellularLocation>
        <location evidence="1">Membrane</location>
        <topology evidence="1">Multi-pass membrane protein</topology>
    </subcellularLocation>
</comment>
<keyword evidence="4 6" id="KW-1133">Transmembrane helix</keyword>
<dbReference type="GO" id="GO:0016020">
    <property type="term" value="C:membrane"/>
    <property type="evidence" value="ECO:0007669"/>
    <property type="project" value="UniProtKB-SubCell"/>
</dbReference>
<keyword evidence="3 6" id="KW-0812">Transmembrane</keyword>
<feature type="transmembrane region" description="Helical" evidence="6">
    <location>
        <begin position="156"/>
        <end position="175"/>
    </location>
</feature>
<reference evidence="10 11" key="1">
    <citation type="submission" date="2019-10" db="EMBL/GenBank/DDBJ databases">
        <title>Poseidonibacter ostreae sp. nov., isolated from the gut of the Ostrea denselamellosa.</title>
        <authorList>
            <person name="Choi A."/>
        </authorList>
    </citation>
    <scope>NUCLEOTIDE SEQUENCE [LARGE SCALE GENOMIC DNA]</scope>
    <source>
        <strain evidence="8 11">SJOD-M-33</strain>
        <strain evidence="9 10">SJOD-M-5</strain>
    </source>
</reference>
<proteinExistence type="inferred from homology"/>
<feature type="transmembrane region" description="Helical" evidence="6">
    <location>
        <begin position="272"/>
        <end position="290"/>
    </location>
</feature>
<evidence type="ECO:0000313" key="10">
    <source>
        <dbReference type="Proteomes" id="UP000461010"/>
    </source>
</evidence>
<feature type="transmembrane region" description="Helical" evidence="6">
    <location>
        <begin position="127"/>
        <end position="150"/>
    </location>
</feature>
<evidence type="ECO:0000256" key="5">
    <source>
        <dbReference type="ARBA" id="ARBA00023136"/>
    </source>
</evidence>
<feature type="transmembrane region" description="Helical" evidence="6">
    <location>
        <begin position="248"/>
        <end position="266"/>
    </location>
</feature>
<dbReference type="SUPFAM" id="SSF103481">
    <property type="entry name" value="Multidrug resistance efflux transporter EmrE"/>
    <property type="match status" value="2"/>
</dbReference>
<keyword evidence="5 6" id="KW-0472">Membrane</keyword>
<evidence type="ECO:0000256" key="6">
    <source>
        <dbReference type="SAM" id="Phobius"/>
    </source>
</evidence>
<feature type="transmembrane region" description="Helical" evidence="6">
    <location>
        <begin position="67"/>
        <end position="85"/>
    </location>
</feature>
<keyword evidence="10" id="KW-1185">Reference proteome</keyword>